<dbReference type="PROSITE" id="PS00211">
    <property type="entry name" value="ABC_TRANSPORTER_1"/>
    <property type="match status" value="1"/>
</dbReference>
<dbReference type="RefSeq" id="WP_338536618.1">
    <property type="nucleotide sequence ID" value="NZ_AP028654.1"/>
</dbReference>
<keyword evidence="3 6" id="KW-0067">ATP-binding</keyword>
<protein>
    <submittedName>
        <fullName evidence="6">ABC transporter ATP-binding protein</fullName>
    </submittedName>
</protein>
<evidence type="ECO:0000313" key="6">
    <source>
        <dbReference type="EMBL" id="BEP28292.1"/>
    </source>
</evidence>
<evidence type="ECO:0000259" key="5">
    <source>
        <dbReference type="PROSITE" id="PS50893"/>
    </source>
</evidence>
<keyword evidence="7" id="KW-1185">Reference proteome</keyword>
<dbReference type="InterPro" id="IPR027417">
    <property type="entry name" value="P-loop_NTPase"/>
</dbReference>
<sequence length="254" mass="29213">MIKINNLNFKYNENKVLNNINIHIDNYFKGKLISIIGPNGCGKSTLLKLINKSLSIKSGMILLERKNNKKLNYLDLSKIICTISQGYETTFPFKVIDYVRMGYSNRNTNYNYMNENSLMEVTKALELTDTKEFFNKSIKELSGGELQRVRLARAICQNPKILILDESFSAMDIAYKIKMINVIKKYALENNIIVISVMHDVNLVYKYSDSVIVLKNGDLIEFGETKQILNEILLKNVFEINTTLIKNKGFLIEN</sequence>
<dbReference type="InterPro" id="IPR003439">
    <property type="entry name" value="ABC_transporter-like_ATP-bd"/>
</dbReference>
<dbReference type="CDD" id="cd03214">
    <property type="entry name" value="ABC_Iron-Siderophores_B12_Hemin"/>
    <property type="match status" value="1"/>
</dbReference>
<evidence type="ECO:0000256" key="1">
    <source>
        <dbReference type="ARBA" id="ARBA00022448"/>
    </source>
</evidence>
<feature type="domain" description="ABC transporter" evidence="5">
    <location>
        <begin position="2"/>
        <end position="241"/>
    </location>
</feature>
<dbReference type="FunFam" id="3.40.50.300:FF:000134">
    <property type="entry name" value="Iron-enterobactin ABC transporter ATP-binding protein"/>
    <property type="match status" value="1"/>
</dbReference>
<dbReference type="InterPro" id="IPR017871">
    <property type="entry name" value="ABC_transporter-like_CS"/>
</dbReference>
<gene>
    <name evidence="6" type="ORF">HLPR_06230</name>
</gene>
<evidence type="ECO:0000256" key="3">
    <source>
        <dbReference type="ARBA" id="ARBA00022840"/>
    </source>
</evidence>
<organism evidence="6 7">
    <name type="scientific">Helicovermis profundi</name>
    <dbReference type="NCBI Taxonomy" id="3065157"/>
    <lineage>
        <taxon>Bacteria</taxon>
        <taxon>Bacillati</taxon>
        <taxon>Bacillota</taxon>
        <taxon>Clostridia</taxon>
        <taxon>Helicovermis</taxon>
    </lineage>
</organism>
<evidence type="ECO:0000256" key="4">
    <source>
        <dbReference type="ARBA" id="ARBA00022967"/>
    </source>
</evidence>
<keyword evidence="1" id="KW-0813">Transport</keyword>
<accession>A0AAU9ECI6</accession>
<dbReference type="PROSITE" id="PS50893">
    <property type="entry name" value="ABC_TRANSPORTER_2"/>
    <property type="match status" value="1"/>
</dbReference>
<dbReference type="GO" id="GO:0016887">
    <property type="term" value="F:ATP hydrolysis activity"/>
    <property type="evidence" value="ECO:0007669"/>
    <property type="project" value="InterPro"/>
</dbReference>
<dbReference type="EMBL" id="AP028654">
    <property type="protein sequence ID" value="BEP28292.1"/>
    <property type="molecule type" value="Genomic_DNA"/>
</dbReference>
<proteinExistence type="predicted"/>
<evidence type="ECO:0000313" key="7">
    <source>
        <dbReference type="Proteomes" id="UP001321786"/>
    </source>
</evidence>
<evidence type="ECO:0000256" key="2">
    <source>
        <dbReference type="ARBA" id="ARBA00022741"/>
    </source>
</evidence>
<keyword evidence="2" id="KW-0547">Nucleotide-binding</keyword>
<keyword evidence="4" id="KW-1278">Translocase</keyword>
<dbReference type="GO" id="GO:0005524">
    <property type="term" value="F:ATP binding"/>
    <property type="evidence" value="ECO:0007669"/>
    <property type="project" value="UniProtKB-KW"/>
</dbReference>
<name>A0AAU9ECI6_9FIRM</name>
<dbReference type="KEGG" id="hprf:HLPR_06230"/>
<dbReference type="Pfam" id="PF00005">
    <property type="entry name" value="ABC_tran"/>
    <property type="match status" value="1"/>
</dbReference>
<dbReference type="SMART" id="SM00382">
    <property type="entry name" value="AAA"/>
    <property type="match status" value="1"/>
</dbReference>
<dbReference type="Proteomes" id="UP001321786">
    <property type="component" value="Chromosome"/>
</dbReference>
<dbReference type="AlphaFoldDB" id="A0AAU9ECI6"/>
<dbReference type="SUPFAM" id="SSF52540">
    <property type="entry name" value="P-loop containing nucleoside triphosphate hydrolases"/>
    <property type="match status" value="1"/>
</dbReference>
<dbReference type="Gene3D" id="3.40.50.300">
    <property type="entry name" value="P-loop containing nucleotide triphosphate hydrolases"/>
    <property type="match status" value="1"/>
</dbReference>
<dbReference type="PANTHER" id="PTHR42794:SF1">
    <property type="entry name" value="HEMIN IMPORT ATP-BINDING PROTEIN HMUV"/>
    <property type="match status" value="1"/>
</dbReference>
<dbReference type="InterPro" id="IPR003593">
    <property type="entry name" value="AAA+_ATPase"/>
</dbReference>
<reference evidence="6 7" key="1">
    <citation type="submission" date="2023-08" db="EMBL/GenBank/DDBJ databases">
        <title>Helicovermis profunda gen. nov., sp. nov., a novel mesophilic, fermentative bacterium within the Bacillota from a deep-sea hydrothermal vent chimney.</title>
        <authorList>
            <person name="Miyazaki U."/>
            <person name="Mizutani D."/>
            <person name="Hashimoto Y."/>
            <person name="Tame A."/>
            <person name="Sawayama S."/>
            <person name="Miyazaki J."/>
            <person name="Takai K."/>
            <person name="Nakagawa S."/>
        </authorList>
    </citation>
    <scope>NUCLEOTIDE SEQUENCE [LARGE SCALE GENOMIC DNA]</scope>
    <source>
        <strain evidence="6 7">S502</strain>
    </source>
</reference>
<dbReference type="PANTHER" id="PTHR42794">
    <property type="entry name" value="HEMIN IMPORT ATP-BINDING PROTEIN HMUV"/>
    <property type="match status" value="1"/>
</dbReference>